<dbReference type="PANTHER" id="PTHR48042:SF11">
    <property type="entry name" value="ABC TRANSPORTER G FAMILY MEMBER 11"/>
    <property type="match status" value="1"/>
</dbReference>
<dbReference type="PROSITE" id="PS50893">
    <property type="entry name" value="ABC_TRANSPORTER_2"/>
    <property type="match status" value="1"/>
</dbReference>
<keyword evidence="5" id="KW-0547">Nucleotide-binding</keyword>
<evidence type="ECO:0000313" key="12">
    <source>
        <dbReference type="Proteomes" id="UP000027265"/>
    </source>
</evidence>
<evidence type="ECO:0000256" key="8">
    <source>
        <dbReference type="ARBA" id="ARBA00023136"/>
    </source>
</evidence>
<dbReference type="OrthoDB" id="66620at2759"/>
<feature type="transmembrane region" description="Helical" evidence="9">
    <location>
        <begin position="397"/>
        <end position="420"/>
    </location>
</feature>
<dbReference type="PANTHER" id="PTHR48042">
    <property type="entry name" value="ABC TRANSPORTER G FAMILY MEMBER 11"/>
    <property type="match status" value="1"/>
</dbReference>
<dbReference type="InterPro" id="IPR003593">
    <property type="entry name" value="AAA+_ATPase"/>
</dbReference>
<dbReference type="GO" id="GO:0016020">
    <property type="term" value="C:membrane"/>
    <property type="evidence" value="ECO:0007669"/>
    <property type="project" value="UniProtKB-SubCell"/>
</dbReference>
<dbReference type="STRING" id="933084.A0A067QMD1"/>
<evidence type="ECO:0000256" key="7">
    <source>
        <dbReference type="ARBA" id="ARBA00022989"/>
    </source>
</evidence>
<evidence type="ECO:0000256" key="3">
    <source>
        <dbReference type="ARBA" id="ARBA00022448"/>
    </source>
</evidence>
<proteinExistence type="inferred from homology"/>
<dbReference type="InterPro" id="IPR027417">
    <property type="entry name" value="P-loop_NTPase"/>
</dbReference>
<dbReference type="Proteomes" id="UP000027265">
    <property type="component" value="Unassembled WGS sequence"/>
</dbReference>
<dbReference type="EMBL" id="KL197710">
    <property type="protein sequence ID" value="KDQ63796.1"/>
    <property type="molecule type" value="Genomic_DNA"/>
</dbReference>
<dbReference type="AlphaFoldDB" id="A0A067QMD1"/>
<dbReference type="PROSITE" id="PS00211">
    <property type="entry name" value="ABC_TRANSPORTER_1"/>
    <property type="match status" value="1"/>
</dbReference>
<dbReference type="InterPro" id="IPR003439">
    <property type="entry name" value="ABC_transporter-like_ATP-bd"/>
</dbReference>
<evidence type="ECO:0000256" key="6">
    <source>
        <dbReference type="ARBA" id="ARBA00022840"/>
    </source>
</evidence>
<dbReference type="Pfam" id="PF19055">
    <property type="entry name" value="ABC2_membrane_7"/>
    <property type="match status" value="1"/>
</dbReference>
<dbReference type="HOGENOM" id="CLU_000604_57_7_1"/>
<feature type="transmembrane region" description="Helical" evidence="9">
    <location>
        <begin position="487"/>
        <end position="510"/>
    </location>
</feature>
<accession>A0A067QMD1</accession>
<dbReference type="InterPro" id="IPR017871">
    <property type="entry name" value="ABC_transporter-like_CS"/>
</dbReference>
<dbReference type="SMART" id="SM00382">
    <property type="entry name" value="AAA"/>
    <property type="match status" value="1"/>
</dbReference>
<protein>
    <recommendedName>
        <fullName evidence="10">ABC transporter domain-containing protein</fullName>
    </recommendedName>
</protein>
<evidence type="ECO:0000256" key="9">
    <source>
        <dbReference type="SAM" id="Phobius"/>
    </source>
</evidence>
<organism evidence="11 12">
    <name type="scientific">Jaapia argillacea MUCL 33604</name>
    <dbReference type="NCBI Taxonomy" id="933084"/>
    <lineage>
        <taxon>Eukaryota</taxon>
        <taxon>Fungi</taxon>
        <taxon>Dikarya</taxon>
        <taxon>Basidiomycota</taxon>
        <taxon>Agaricomycotina</taxon>
        <taxon>Agaricomycetes</taxon>
        <taxon>Agaricomycetidae</taxon>
        <taxon>Jaapiales</taxon>
        <taxon>Jaapiaceae</taxon>
        <taxon>Jaapia</taxon>
    </lineage>
</organism>
<name>A0A067QMD1_9AGAM</name>
<reference evidence="12" key="1">
    <citation type="journal article" date="2014" name="Proc. Natl. Acad. Sci. U.S.A.">
        <title>Extensive sampling of basidiomycete genomes demonstrates inadequacy of the white-rot/brown-rot paradigm for wood decay fungi.</title>
        <authorList>
            <person name="Riley R."/>
            <person name="Salamov A.A."/>
            <person name="Brown D.W."/>
            <person name="Nagy L.G."/>
            <person name="Floudas D."/>
            <person name="Held B.W."/>
            <person name="Levasseur A."/>
            <person name="Lombard V."/>
            <person name="Morin E."/>
            <person name="Otillar R."/>
            <person name="Lindquist E.A."/>
            <person name="Sun H."/>
            <person name="LaButti K.M."/>
            <person name="Schmutz J."/>
            <person name="Jabbour D."/>
            <person name="Luo H."/>
            <person name="Baker S.E."/>
            <person name="Pisabarro A.G."/>
            <person name="Walton J.D."/>
            <person name="Blanchette R.A."/>
            <person name="Henrissat B."/>
            <person name="Martin F."/>
            <person name="Cullen D."/>
            <person name="Hibbett D.S."/>
            <person name="Grigoriev I.V."/>
        </authorList>
    </citation>
    <scope>NUCLEOTIDE SEQUENCE [LARGE SCALE GENOMIC DNA]</scope>
    <source>
        <strain evidence="12">MUCL 33604</strain>
    </source>
</reference>
<comment type="similarity">
    <text evidence="2">Belongs to the ABC transporter superfamily. ABCG family. Eye pigment precursor importer (TC 3.A.1.204) subfamily.</text>
</comment>
<dbReference type="GO" id="GO:0016887">
    <property type="term" value="F:ATP hydrolysis activity"/>
    <property type="evidence" value="ECO:0007669"/>
    <property type="project" value="InterPro"/>
</dbReference>
<comment type="subcellular location">
    <subcellularLocation>
        <location evidence="1">Membrane</location>
        <topology evidence="1">Multi-pass membrane protein</topology>
    </subcellularLocation>
</comment>
<dbReference type="InterPro" id="IPR052215">
    <property type="entry name" value="Plant_ABCG"/>
</dbReference>
<evidence type="ECO:0000259" key="10">
    <source>
        <dbReference type="PROSITE" id="PS50893"/>
    </source>
</evidence>
<dbReference type="Gene3D" id="3.40.50.300">
    <property type="entry name" value="P-loop containing nucleotide triphosphate hydrolases"/>
    <property type="match status" value="1"/>
</dbReference>
<evidence type="ECO:0000256" key="1">
    <source>
        <dbReference type="ARBA" id="ARBA00004141"/>
    </source>
</evidence>
<keyword evidence="12" id="KW-1185">Reference proteome</keyword>
<keyword evidence="7 9" id="KW-1133">Transmembrane helix</keyword>
<feature type="transmembrane region" description="Helical" evidence="9">
    <location>
        <begin position="441"/>
        <end position="467"/>
    </location>
</feature>
<feature type="transmembrane region" description="Helical" evidence="9">
    <location>
        <begin position="598"/>
        <end position="622"/>
    </location>
</feature>
<dbReference type="Pfam" id="PF01061">
    <property type="entry name" value="ABC2_membrane"/>
    <property type="match status" value="1"/>
</dbReference>
<gene>
    <name evidence="11" type="ORF">JAAARDRAFT_29841</name>
</gene>
<feature type="transmembrane region" description="Helical" evidence="9">
    <location>
        <begin position="363"/>
        <end position="385"/>
    </location>
</feature>
<dbReference type="GO" id="GO:0005524">
    <property type="term" value="F:ATP binding"/>
    <property type="evidence" value="ECO:0007669"/>
    <property type="project" value="UniProtKB-KW"/>
</dbReference>
<dbReference type="GO" id="GO:0140359">
    <property type="term" value="F:ABC-type transporter activity"/>
    <property type="evidence" value="ECO:0007669"/>
    <property type="project" value="InterPro"/>
</dbReference>
<feature type="domain" description="ABC transporter" evidence="10">
    <location>
        <begin position="21"/>
        <end position="273"/>
    </location>
</feature>
<keyword evidence="6" id="KW-0067">ATP-binding</keyword>
<evidence type="ECO:0000256" key="2">
    <source>
        <dbReference type="ARBA" id="ARBA00005814"/>
    </source>
</evidence>
<dbReference type="InParanoid" id="A0A067QMD1"/>
<keyword evidence="8 9" id="KW-0472">Membrane</keyword>
<evidence type="ECO:0000256" key="5">
    <source>
        <dbReference type="ARBA" id="ARBA00022741"/>
    </source>
</evidence>
<dbReference type="Pfam" id="PF00005">
    <property type="entry name" value="ABC_tran"/>
    <property type="match status" value="1"/>
</dbReference>
<evidence type="ECO:0000256" key="4">
    <source>
        <dbReference type="ARBA" id="ARBA00022692"/>
    </source>
</evidence>
<keyword evidence="3" id="KW-0813">Transport</keyword>
<dbReference type="InterPro" id="IPR043926">
    <property type="entry name" value="ABCG_dom"/>
</dbReference>
<keyword evidence="4 9" id="KW-0812">Transmembrane</keyword>
<sequence length="625" mass="69284">MSTDSERAYELGTSRHDACTVSWNNVSVVVKDRVTKRPLTILDGVSGHVEAGGEMVALMGPSGSGKTTLLNLLANRKAAADSTVTGGLMVNGALASPETIRKVSTFVEQEDHLIGSLTVRETIDFSARLSAPPSSSVYHTRDGVARVDELIRSFGLEGQANTRIGTPIQKGISGGQKRRVSVASQLVTRPTILFLDEPTSGLDSLAAYQVMSRIQMIAKRENMIVIASIHQPSMSTFNLFSKLLLLSRGKTVYFGSVVGVDSYMASIGNPVPPRISTAEYILQLTNIDFAEDQETGRQQLAALYQSWEDSRAAVGLRNSFNKENDSVLKSAVSLPESAFVKRPLYAQTKILLHRLFLKSYRDILAYQIRIIMYLGLAIMMGTVWLRLGNGQENIIPITNALFFSGAFMSFMAVAYIPAYLEDYSTYQKESANGLYGPSAFLISNFLIGIPFLYLICILFSAVTFFLVNFRGGARSFFLFSTWLFLDLLAAESLVILVSTLLPIFVAALAVTAFSNGLWMSVNGFLVPQSILNVFWYYTFYWINYQRYVFQGMMFNEFKDRVFDCDSSCHCLYPSALESQCQIEGTAVLTSVGYDKEHIGLWVGVMIAIIAGMRLMSWGWLVFKRR</sequence>
<dbReference type="SUPFAM" id="SSF52540">
    <property type="entry name" value="P-loop containing nucleoside triphosphate hydrolases"/>
    <property type="match status" value="1"/>
</dbReference>
<evidence type="ECO:0000313" key="11">
    <source>
        <dbReference type="EMBL" id="KDQ63796.1"/>
    </source>
</evidence>
<dbReference type="InterPro" id="IPR013525">
    <property type="entry name" value="ABC2_TM"/>
</dbReference>